<evidence type="ECO:0000313" key="1">
    <source>
        <dbReference type="EMBL" id="CDQ40887.1"/>
    </source>
</evidence>
<evidence type="ECO:0000313" key="2">
    <source>
        <dbReference type="Proteomes" id="UP000028875"/>
    </source>
</evidence>
<sequence length="54" mass="6232">MEILITIILIITIFASIAAWLNTKVILKELELIKDKLEITDREESSFLKNDLDT</sequence>
<name>A0A024QF73_9BACI</name>
<comment type="caution">
    <text evidence="1">The sequence shown here is derived from an EMBL/GenBank/DDBJ whole genome shotgun (WGS) entry which is preliminary data.</text>
</comment>
<protein>
    <submittedName>
        <fullName evidence="1">Uncharacterized protein</fullName>
    </submittedName>
</protein>
<dbReference type="EMBL" id="CCDP010000002">
    <property type="protein sequence ID" value="CDQ40887.1"/>
    <property type="molecule type" value="Genomic_DNA"/>
</dbReference>
<reference evidence="1 2" key="1">
    <citation type="submission" date="2014-03" db="EMBL/GenBank/DDBJ databases">
        <authorList>
            <person name="Urmite Genomes U."/>
        </authorList>
    </citation>
    <scope>NUCLEOTIDE SEQUENCE [LARGE SCALE GENOMIC DNA]</scope>
    <source>
        <strain evidence="1 2">Vm-5</strain>
    </source>
</reference>
<dbReference type="AlphaFoldDB" id="A0A024QF73"/>
<organism evidence="1 2">
    <name type="scientific">Virgibacillus massiliensis</name>
    <dbReference type="NCBI Taxonomy" id="1462526"/>
    <lineage>
        <taxon>Bacteria</taxon>
        <taxon>Bacillati</taxon>
        <taxon>Bacillota</taxon>
        <taxon>Bacilli</taxon>
        <taxon>Bacillales</taxon>
        <taxon>Bacillaceae</taxon>
        <taxon>Virgibacillus</taxon>
    </lineage>
</organism>
<proteinExistence type="predicted"/>
<reference evidence="2" key="2">
    <citation type="submission" date="2014-05" db="EMBL/GenBank/DDBJ databases">
        <title>Draft genome sequence of Virgibacillus massiliensis Vm-5.</title>
        <authorList>
            <person name="Khelaifia S."/>
            <person name="Croce O."/>
            <person name="Lagier J.C."/>
            <person name="Raoult D."/>
        </authorList>
    </citation>
    <scope>NUCLEOTIDE SEQUENCE [LARGE SCALE GENOMIC DNA]</scope>
    <source>
        <strain evidence="2">Vm-5</strain>
    </source>
</reference>
<accession>A0A024QF73</accession>
<gene>
    <name evidence="1" type="ORF">BN990_03220</name>
</gene>
<dbReference type="Proteomes" id="UP000028875">
    <property type="component" value="Unassembled WGS sequence"/>
</dbReference>
<dbReference type="RefSeq" id="WP_158295247.1">
    <property type="nucleotide sequence ID" value="NZ_BNER01000006.1"/>
</dbReference>
<keyword evidence="2" id="KW-1185">Reference proteome</keyword>